<reference evidence="1" key="1">
    <citation type="submission" date="2023-03" db="EMBL/GenBank/DDBJ databases">
        <title>MT1 and MT2 Draft Genomes of Novel Species.</title>
        <authorList>
            <person name="Venkateswaran K."/>
        </authorList>
    </citation>
    <scope>NUCLEOTIDE SEQUENCE</scope>
    <source>
        <strain evidence="1">F6_3S_P_2</strain>
    </source>
</reference>
<gene>
    <name evidence="1" type="ORF">P5G49_09585</name>
</gene>
<comment type="caution">
    <text evidence="1">The sequence shown here is derived from an EMBL/GenBank/DDBJ whole genome shotgun (WGS) entry which is preliminary data.</text>
</comment>
<sequence>MGEDKNWFSKVTVNQNDGQETYRVHFEYIGDNLQDIKTFGFYVQSKNNGVISFGGDDLTLNKEGAFFRDFPISNSRSTNKNDKLEMKIEWNGSSEVFTLLNQSNNSK</sequence>
<dbReference type="Proteomes" id="UP001175097">
    <property type="component" value="Unassembled WGS sequence"/>
</dbReference>
<dbReference type="RefSeq" id="WP_301243411.1">
    <property type="nucleotide sequence ID" value="NZ_JAROCC010000006.1"/>
</dbReference>
<name>A0ABT8JRK9_9BACL</name>
<evidence type="ECO:0000313" key="2">
    <source>
        <dbReference type="Proteomes" id="UP001175097"/>
    </source>
</evidence>
<keyword evidence="2" id="KW-1185">Reference proteome</keyword>
<evidence type="ECO:0000313" key="1">
    <source>
        <dbReference type="EMBL" id="MDN4607740.1"/>
    </source>
</evidence>
<accession>A0ABT8JRK9</accession>
<proteinExistence type="predicted"/>
<dbReference type="EMBL" id="JAROCC010000006">
    <property type="protein sequence ID" value="MDN4607740.1"/>
    <property type="molecule type" value="Genomic_DNA"/>
</dbReference>
<protein>
    <submittedName>
        <fullName evidence="1">Uncharacterized protein</fullName>
    </submittedName>
</protein>
<organism evidence="1 2">
    <name type="scientific">Sporosarcina highlanderae</name>
    <dbReference type="NCBI Taxonomy" id="3035916"/>
    <lineage>
        <taxon>Bacteria</taxon>
        <taxon>Bacillati</taxon>
        <taxon>Bacillota</taxon>
        <taxon>Bacilli</taxon>
        <taxon>Bacillales</taxon>
        <taxon>Caryophanaceae</taxon>
        <taxon>Sporosarcina</taxon>
    </lineage>
</organism>